<dbReference type="EMBL" id="CP017147">
    <property type="protein sequence ID" value="AOO83688.1"/>
    <property type="molecule type" value="Genomic_DNA"/>
</dbReference>
<evidence type="ECO:0000256" key="9">
    <source>
        <dbReference type="PIRSR" id="PIRSR600101-1"/>
    </source>
</evidence>
<evidence type="ECO:0000256" key="11">
    <source>
        <dbReference type="RuleBase" id="RU368036"/>
    </source>
</evidence>
<dbReference type="OrthoDB" id="9781342at2"/>
<name>A0A1D7U8G6_9HYPH</name>
<dbReference type="InterPro" id="IPR043137">
    <property type="entry name" value="GGT_ssub_C"/>
</dbReference>
<dbReference type="InterPro" id="IPR043138">
    <property type="entry name" value="GGT_lsub"/>
</dbReference>
<dbReference type="GO" id="GO:0103068">
    <property type="term" value="F:leukotriene C4 gamma-glutamyl transferase activity"/>
    <property type="evidence" value="ECO:0007669"/>
    <property type="project" value="UniProtKB-EC"/>
</dbReference>
<dbReference type="EC" id="3.4.19.13" evidence="11"/>
<dbReference type="PRINTS" id="PR01210">
    <property type="entry name" value="GGTRANSPTASE"/>
</dbReference>
<dbReference type="InterPro" id="IPR000101">
    <property type="entry name" value="GGT_peptidase"/>
</dbReference>
<feature type="active site" description="Nucleophile" evidence="9">
    <location>
        <position position="359"/>
    </location>
</feature>
<comment type="similarity">
    <text evidence="3 11">Belongs to the gamma-glutamyltransferase family.</text>
</comment>
<evidence type="ECO:0000256" key="10">
    <source>
        <dbReference type="PIRSR" id="PIRSR600101-2"/>
    </source>
</evidence>
<dbReference type="PANTHER" id="PTHR43199:SF1">
    <property type="entry name" value="GLUTATHIONE HYDROLASE PROENZYME"/>
    <property type="match status" value="1"/>
</dbReference>
<dbReference type="SUPFAM" id="SSF56235">
    <property type="entry name" value="N-terminal nucleophile aminohydrolases (Ntn hydrolases)"/>
    <property type="match status" value="1"/>
</dbReference>
<comment type="PTM">
    <text evidence="11">Cleaved by autocatalysis into a large and a small subunit.</text>
</comment>
<dbReference type="AlphaFoldDB" id="A0A1D7U8G6"/>
<organism evidence="12 13">
    <name type="scientific">Bosea vaviloviae</name>
    <dbReference type="NCBI Taxonomy" id="1526658"/>
    <lineage>
        <taxon>Bacteria</taxon>
        <taxon>Pseudomonadati</taxon>
        <taxon>Pseudomonadota</taxon>
        <taxon>Alphaproteobacteria</taxon>
        <taxon>Hyphomicrobiales</taxon>
        <taxon>Boseaceae</taxon>
        <taxon>Bosea</taxon>
    </lineage>
</organism>
<comment type="catalytic activity">
    <reaction evidence="1 11">
        <text>an S-substituted glutathione + H2O = an S-substituted L-cysteinylglycine + L-glutamate</text>
        <dbReference type="Rhea" id="RHEA:59468"/>
        <dbReference type="ChEBI" id="CHEBI:15377"/>
        <dbReference type="ChEBI" id="CHEBI:29985"/>
        <dbReference type="ChEBI" id="CHEBI:90779"/>
        <dbReference type="ChEBI" id="CHEBI:143103"/>
        <dbReference type="EC" id="3.4.19.13"/>
    </reaction>
</comment>
<keyword evidence="13" id="KW-1185">Reference proteome</keyword>
<keyword evidence="7 11" id="KW-0012">Acyltransferase</keyword>
<accession>A0A1D7U8G6</accession>
<dbReference type="RefSeq" id="WP_069692883.1">
    <property type="nucleotide sequence ID" value="NZ_CP017147.1"/>
</dbReference>
<evidence type="ECO:0000256" key="5">
    <source>
        <dbReference type="ARBA" id="ARBA00022801"/>
    </source>
</evidence>
<dbReference type="NCBIfam" id="TIGR00066">
    <property type="entry name" value="g_glut_trans"/>
    <property type="match status" value="1"/>
</dbReference>
<keyword evidence="4 11" id="KW-0808">Transferase</keyword>
<evidence type="ECO:0000313" key="12">
    <source>
        <dbReference type="EMBL" id="AOO83688.1"/>
    </source>
</evidence>
<protein>
    <recommendedName>
        <fullName evidence="11">Glutathione hydrolase proenzyme</fullName>
        <ecNumber evidence="11">2.3.2.2</ecNumber>
        <ecNumber evidence="11">3.4.19.13</ecNumber>
    </recommendedName>
    <component>
        <recommendedName>
            <fullName evidence="11">Glutathione hydrolase large chain</fullName>
        </recommendedName>
    </component>
    <component>
        <recommendedName>
            <fullName evidence="11">Glutathione hydrolase small chain</fullName>
        </recommendedName>
    </component>
</protein>
<dbReference type="Proteomes" id="UP000094969">
    <property type="component" value="Chromosome"/>
</dbReference>
<evidence type="ECO:0000313" key="13">
    <source>
        <dbReference type="Proteomes" id="UP000094969"/>
    </source>
</evidence>
<gene>
    <name evidence="12" type="ORF">BHK69_27475</name>
</gene>
<dbReference type="GO" id="GO:0006751">
    <property type="term" value="P:glutathione catabolic process"/>
    <property type="evidence" value="ECO:0007669"/>
    <property type="project" value="UniProtKB-UniRule"/>
</dbReference>
<dbReference type="InterPro" id="IPR051792">
    <property type="entry name" value="GGT_bact"/>
</dbReference>
<dbReference type="Pfam" id="PF01019">
    <property type="entry name" value="G_glu_transpept"/>
    <property type="match status" value="1"/>
</dbReference>
<evidence type="ECO:0000256" key="2">
    <source>
        <dbReference type="ARBA" id="ARBA00001089"/>
    </source>
</evidence>
<evidence type="ECO:0000256" key="8">
    <source>
        <dbReference type="ARBA" id="ARBA00047417"/>
    </source>
</evidence>
<dbReference type="EC" id="2.3.2.2" evidence="11"/>
<proteinExistence type="inferred from homology"/>
<dbReference type="Gene3D" id="3.60.20.40">
    <property type="match status" value="1"/>
</dbReference>
<evidence type="ECO:0000256" key="1">
    <source>
        <dbReference type="ARBA" id="ARBA00001049"/>
    </source>
</evidence>
<comment type="catalytic activity">
    <reaction evidence="2 11">
        <text>glutathione + H2O = L-cysteinylglycine + L-glutamate</text>
        <dbReference type="Rhea" id="RHEA:28807"/>
        <dbReference type="ChEBI" id="CHEBI:15377"/>
        <dbReference type="ChEBI" id="CHEBI:29985"/>
        <dbReference type="ChEBI" id="CHEBI:57925"/>
        <dbReference type="ChEBI" id="CHEBI:61694"/>
        <dbReference type="EC" id="3.4.19.13"/>
    </reaction>
</comment>
<keyword evidence="6 11" id="KW-0865">Zymogen</keyword>
<sequence length="538" mass="57343">MKNGMIVCPQPEAAEAGAAVLERGGNAVDAAIACAFMQGVVDPLMSGIGGFGSMQLYMPGRGVHQIVEFYAKASLSATPDMWVDKLLGQSRDGFAFLLEGGISEFGHLAVCTPGSVKGYDYALSRFGTMDWADVIAPAIAQARSGVLVRPHMHWFWSQDQKGSGQVNTADKLRYSETGKSLYFRPDGSLKRVGDLLANPDMANTLERLAKGGAELFYKGELAEEIAADFAAHGGLISRQDLAAYELSVAEPIWGSYRGHRISTSPPPASGMLMLQILNMLENFEIGGLSHGGTEHVRLLAEAMKRMTIDKDQHMGDPAYVDVPVERLISKEHAAAHADSIRRGERADVKRLERSSSRETTHISVVDSQGNAVALTHTLGSPSGAITPGLGFIYNGTMSRFDPRPGRAGSIAPGKRRSSSAAPTIVFKDDKPFIVMGAPGGSYIAPAMAQGIMNVVDFGMSMLEAVAAPRIVAVSNSIDISNRIRRSVSAELSAMGYDIKRSAQSYPFAALHGIRIDDGRCSGGADPQRDGMAISVPVA</sequence>
<keyword evidence="5 11" id="KW-0378">Hydrolase</keyword>
<comment type="subunit">
    <text evidence="11">This enzyme consists of two polypeptide chains, which are synthesized in precursor form from a single polypeptide.</text>
</comment>
<comment type="pathway">
    <text evidence="11">Sulfur metabolism; glutathione metabolism.</text>
</comment>
<comment type="catalytic activity">
    <reaction evidence="8 11">
        <text>an N-terminal (5-L-glutamyl)-[peptide] + an alpha-amino acid = 5-L-glutamyl amino acid + an N-terminal L-alpha-aminoacyl-[peptide]</text>
        <dbReference type="Rhea" id="RHEA:23904"/>
        <dbReference type="Rhea" id="RHEA-COMP:9780"/>
        <dbReference type="Rhea" id="RHEA-COMP:9795"/>
        <dbReference type="ChEBI" id="CHEBI:77644"/>
        <dbReference type="ChEBI" id="CHEBI:78597"/>
        <dbReference type="ChEBI" id="CHEBI:78599"/>
        <dbReference type="ChEBI" id="CHEBI:78608"/>
        <dbReference type="EC" id="2.3.2.2"/>
    </reaction>
</comment>
<keyword evidence="11" id="KW-0317">Glutathione biosynthesis</keyword>
<evidence type="ECO:0000256" key="3">
    <source>
        <dbReference type="ARBA" id="ARBA00009381"/>
    </source>
</evidence>
<dbReference type="PANTHER" id="PTHR43199">
    <property type="entry name" value="GLUTATHIONE HYDROLASE"/>
    <property type="match status" value="1"/>
</dbReference>
<evidence type="ECO:0000256" key="7">
    <source>
        <dbReference type="ARBA" id="ARBA00023315"/>
    </source>
</evidence>
<reference evidence="12 13" key="1">
    <citation type="journal article" date="2015" name="Antonie Van Leeuwenhoek">
        <title>Bosea vaviloviae sp. nov., a new species of slow-growing rhizobia isolated from nodules of the relict species Vavilovia formosa (Stev.) Fed.</title>
        <authorList>
            <person name="Safronova V.I."/>
            <person name="Kuznetsova I.G."/>
            <person name="Sazanova A.L."/>
            <person name="Kimeklis A.K."/>
            <person name="Belimov A.A."/>
            <person name="Andronov E.E."/>
            <person name="Pinaev A.G."/>
            <person name="Chizhevskaya E.P."/>
            <person name="Pukhaev A.R."/>
            <person name="Popov K.P."/>
            <person name="Willems A."/>
            <person name="Tikhonovich I.A."/>
        </authorList>
    </citation>
    <scope>NUCLEOTIDE SEQUENCE [LARGE SCALE GENOMIC DNA]</scope>
    <source>
        <strain evidence="12 13">Vaf18</strain>
    </source>
</reference>
<evidence type="ECO:0000256" key="6">
    <source>
        <dbReference type="ARBA" id="ARBA00023145"/>
    </source>
</evidence>
<feature type="binding site" evidence="10">
    <location>
        <begin position="418"/>
        <end position="419"/>
    </location>
    <ligand>
        <name>L-glutamate</name>
        <dbReference type="ChEBI" id="CHEBI:29985"/>
    </ligand>
</feature>
<dbReference type="KEGG" id="bvv:BHK69_27475"/>
<evidence type="ECO:0000256" key="4">
    <source>
        <dbReference type="ARBA" id="ARBA00022679"/>
    </source>
</evidence>
<dbReference type="STRING" id="1526658.BHK69_27475"/>
<dbReference type="InterPro" id="IPR029055">
    <property type="entry name" value="Ntn_hydrolases_N"/>
</dbReference>
<dbReference type="GO" id="GO:0006750">
    <property type="term" value="P:glutathione biosynthetic process"/>
    <property type="evidence" value="ECO:0007669"/>
    <property type="project" value="UniProtKB-KW"/>
</dbReference>
<feature type="binding site" evidence="10">
    <location>
        <position position="440"/>
    </location>
    <ligand>
        <name>L-glutamate</name>
        <dbReference type="ChEBI" id="CHEBI:29985"/>
    </ligand>
</feature>
<dbReference type="Gene3D" id="1.10.246.130">
    <property type="match status" value="1"/>
</dbReference>
<dbReference type="UniPathway" id="UPA00204"/>
<dbReference type="GO" id="GO:0036374">
    <property type="term" value="F:glutathione hydrolase activity"/>
    <property type="evidence" value="ECO:0007669"/>
    <property type="project" value="UniProtKB-UniRule"/>
</dbReference>